<accession>A0ABV5M851</accession>
<keyword evidence="5" id="KW-1185">Reference proteome</keyword>
<evidence type="ECO:0000259" key="3">
    <source>
        <dbReference type="PROSITE" id="PS50943"/>
    </source>
</evidence>
<dbReference type="InterPro" id="IPR010982">
    <property type="entry name" value="Lambda_DNA-bd_dom_sf"/>
</dbReference>
<dbReference type="SMART" id="SM00530">
    <property type="entry name" value="HTH_XRE"/>
    <property type="match status" value="1"/>
</dbReference>
<dbReference type="EMBL" id="JBHMCA010000035">
    <property type="protein sequence ID" value="MFB9445060.1"/>
    <property type="molecule type" value="Genomic_DNA"/>
</dbReference>
<comment type="caution">
    <text evidence="4">The sequence shown here is derived from an EMBL/GenBank/DDBJ whole genome shotgun (WGS) entry which is preliminary data.</text>
</comment>
<dbReference type="SUPFAM" id="SSF47090">
    <property type="entry name" value="PGBD-like"/>
    <property type="match status" value="1"/>
</dbReference>
<evidence type="ECO:0000256" key="2">
    <source>
        <dbReference type="SAM" id="Phobius"/>
    </source>
</evidence>
<dbReference type="Pfam" id="PF01471">
    <property type="entry name" value="PG_binding_1"/>
    <property type="match status" value="1"/>
</dbReference>
<organism evidence="4 5">
    <name type="scientific">Dactylosporangium vinaceum</name>
    <dbReference type="NCBI Taxonomy" id="53362"/>
    <lineage>
        <taxon>Bacteria</taxon>
        <taxon>Bacillati</taxon>
        <taxon>Actinomycetota</taxon>
        <taxon>Actinomycetes</taxon>
        <taxon>Micromonosporales</taxon>
        <taxon>Micromonosporaceae</taxon>
        <taxon>Dactylosporangium</taxon>
    </lineage>
</organism>
<gene>
    <name evidence="4" type="ORF">ACFFTR_18450</name>
</gene>
<evidence type="ECO:0000313" key="4">
    <source>
        <dbReference type="EMBL" id="MFB9445060.1"/>
    </source>
</evidence>
<dbReference type="InterPro" id="IPR002477">
    <property type="entry name" value="Peptidoglycan-bd-like"/>
</dbReference>
<evidence type="ECO:0000256" key="1">
    <source>
        <dbReference type="SAM" id="MobiDB-lite"/>
    </source>
</evidence>
<feature type="compositionally biased region" description="Pro residues" evidence="1">
    <location>
        <begin position="90"/>
        <end position="106"/>
    </location>
</feature>
<dbReference type="Proteomes" id="UP001589608">
    <property type="component" value="Unassembled WGS sequence"/>
</dbReference>
<proteinExistence type="predicted"/>
<keyword evidence="2" id="KW-1133">Transmembrane helix</keyword>
<keyword evidence="2" id="KW-0812">Transmembrane</keyword>
<sequence>MAVDASSELAQRLTSLKEATGCSYTELAGRAALSRSTVHRYCSGAAVPPDFDTVSRLARACGADRGELLDLHRMWVLAAAARPTTGKPAEPAPPPEPAPAPPVDRPPAPRRRHRRLPDRAAVAIFALFGLIALNVFAGSGAPRSARADAGAELKATACASVIALGEHGDCVREIQILLIKSGTVLTADANFGTETRRRVVAFQVLAGLPPTGRVDDATRKALVSGRISMRTWSEEQVERRIREVFRNPRAGDEAVHVARCRSHLDALWVGLDPDGGWGVFQLTDEVLSNYDGTQRVALDPEWNIQAAHWIWAEHRDFRAWPVCADAAPATPFAPRTALRAPGRHHRHQRL</sequence>
<feature type="transmembrane region" description="Helical" evidence="2">
    <location>
        <begin position="120"/>
        <end position="137"/>
    </location>
</feature>
<dbReference type="RefSeq" id="WP_223095159.1">
    <property type="nucleotide sequence ID" value="NZ_CP061913.1"/>
</dbReference>
<protein>
    <submittedName>
        <fullName evidence="4">Helix-turn-helix domain-containing protein</fullName>
    </submittedName>
</protein>
<dbReference type="PROSITE" id="PS50943">
    <property type="entry name" value="HTH_CROC1"/>
    <property type="match status" value="1"/>
</dbReference>
<dbReference type="InterPro" id="IPR036366">
    <property type="entry name" value="PGBDSf"/>
</dbReference>
<dbReference type="Pfam" id="PF13560">
    <property type="entry name" value="HTH_31"/>
    <property type="match status" value="1"/>
</dbReference>
<reference evidence="4 5" key="1">
    <citation type="submission" date="2024-09" db="EMBL/GenBank/DDBJ databases">
        <authorList>
            <person name="Sun Q."/>
            <person name="Mori K."/>
        </authorList>
    </citation>
    <scope>NUCLEOTIDE SEQUENCE [LARGE SCALE GENOMIC DNA]</scope>
    <source>
        <strain evidence="4 5">JCM 3307</strain>
    </source>
</reference>
<dbReference type="CDD" id="cd00093">
    <property type="entry name" value="HTH_XRE"/>
    <property type="match status" value="1"/>
</dbReference>
<dbReference type="Gene3D" id="1.10.101.10">
    <property type="entry name" value="PGBD-like superfamily/PGBD"/>
    <property type="match status" value="1"/>
</dbReference>
<dbReference type="Gene3D" id="1.10.260.40">
    <property type="entry name" value="lambda repressor-like DNA-binding domains"/>
    <property type="match status" value="1"/>
</dbReference>
<evidence type="ECO:0000313" key="5">
    <source>
        <dbReference type="Proteomes" id="UP001589608"/>
    </source>
</evidence>
<name>A0ABV5M851_9ACTN</name>
<feature type="region of interest" description="Disordered" evidence="1">
    <location>
        <begin position="83"/>
        <end position="113"/>
    </location>
</feature>
<dbReference type="InterPro" id="IPR036365">
    <property type="entry name" value="PGBD-like_sf"/>
</dbReference>
<keyword evidence="2" id="KW-0472">Membrane</keyword>
<dbReference type="InterPro" id="IPR001387">
    <property type="entry name" value="Cro/C1-type_HTH"/>
</dbReference>
<feature type="domain" description="HTH cro/C1-type" evidence="3">
    <location>
        <begin position="25"/>
        <end position="68"/>
    </location>
</feature>
<dbReference type="SUPFAM" id="SSF47413">
    <property type="entry name" value="lambda repressor-like DNA-binding domains"/>
    <property type="match status" value="1"/>
</dbReference>